<evidence type="ECO:0000313" key="1">
    <source>
        <dbReference type="EMBL" id="CCM03746.1"/>
    </source>
</evidence>
<dbReference type="RefSeq" id="XP_012183029.1">
    <property type="nucleotide sequence ID" value="XM_012327639.1"/>
</dbReference>
<dbReference type="EMBL" id="HE797127">
    <property type="protein sequence ID" value="CCM03746.1"/>
    <property type="molecule type" value="Genomic_DNA"/>
</dbReference>
<reference evidence="1 2" key="1">
    <citation type="journal article" date="2012" name="Appl. Environ. Microbiol.">
        <title>Short-read sequencing for genomic analysis of the brown rot fungus Fibroporia radiculosa.</title>
        <authorList>
            <person name="Tang J.D."/>
            <person name="Perkins A.D."/>
            <person name="Sonstegard T.S."/>
            <person name="Schroeder S.G."/>
            <person name="Burgess S.C."/>
            <person name="Diehl S.V."/>
        </authorList>
    </citation>
    <scope>NUCLEOTIDE SEQUENCE [LARGE SCALE GENOMIC DNA]</scope>
    <source>
        <strain evidence="1 2">TFFH 294</strain>
    </source>
</reference>
<evidence type="ECO:0000313" key="2">
    <source>
        <dbReference type="Proteomes" id="UP000006352"/>
    </source>
</evidence>
<protein>
    <recommendedName>
        <fullName evidence="3">SnoaL-like domain-containing protein</fullName>
    </recommendedName>
</protein>
<dbReference type="GeneID" id="24098657"/>
<dbReference type="STRING" id="599839.J4IAZ0"/>
<organism evidence="1 2">
    <name type="scientific">Fibroporia radiculosa</name>
    <dbReference type="NCBI Taxonomy" id="599839"/>
    <lineage>
        <taxon>Eukaryota</taxon>
        <taxon>Fungi</taxon>
        <taxon>Dikarya</taxon>
        <taxon>Basidiomycota</taxon>
        <taxon>Agaricomycotina</taxon>
        <taxon>Agaricomycetes</taxon>
        <taxon>Polyporales</taxon>
        <taxon>Fibroporiaceae</taxon>
        <taxon>Fibroporia</taxon>
    </lineage>
</organism>
<name>J4IAZ0_9APHY</name>
<gene>
    <name evidence="1" type="ORF">FIBRA_05892</name>
</gene>
<dbReference type="InParanoid" id="J4IAZ0"/>
<dbReference type="PANTHER" id="PTHR34213:SF2">
    <property type="entry name" value="NUCLEAR TRANSPORT FACTOR 2 (NTF2) FAMILY PROTEIN"/>
    <property type="match status" value="1"/>
</dbReference>
<dbReference type="InterPro" id="IPR032710">
    <property type="entry name" value="NTF2-like_dom_sf"/>
</dbReference>
<dbReference type="Proteomes" id="UP000006352">
    <property type="component" value="Unassembled WGS sequence"/>
</dbReference>
<dbReference type="AlphaFoldDB" id="J4IAZ0"/>
<sequence length="190" mass="21272">MPLGNDNVPNASGLTTQETKALKERNVCPHEEKIVQGIKELYSCKPSEESYKIYAHHAVFHDPIGIAEGIEAIRAQFNGLSKIFPRADVTRFRLLENPSSVPTSTILIDQDVTYFRDPSGTPTKTVNSLLTLQTNDENQLIRHTEEWDHKRETTRDDGFFGMLNEQRKKITAGLTGKFISQDPSAGVSSK</sequence>
<proteinExistence type="predicted"/>
<evidence type="ECO:0008006" key="3">
    <source>
        <dbReference type="Google" id="ProtNLM"/>
    </source>
</evidence>
<dbReference type="HOGENOM" id="CLU_109055_0_0_1"/>
<keyword evidence="2" id="KW-1185">Reference proteome</keyword>
<accession>J4IAZ0</accession>
<dbReference type="SUPFAM" id="SSF54427">
    <property type="entry name" value="NTF2-like"/>
    <property type="match status" value="1"/>
</dbReference>
<dbReference type="PANTHER" id="PTHR34213">
    <property type="entry name" value="NUCLEAR TRANSPORT FACTOR 2 (NTF2) FAMILY PROTEIN"/>
    <property type="match status" value="1"/>
</dbReference>
<dbReference type="OrthoDB" id="2400485at2759"/>